<feature type="transmembrane region" description="Helical" evidence="1">
    <location>
        <begin position="69"/>
        <end position="89"/>
    </location>
</feature>
<dbReference type="Proteomes" id="UP000276133">
    <property type="component" value="Unassembled WGS sequence"/>
</dbReference>
<comment type="caution">
    <text evidence="2">The sequence shown here is derived from an EMBL/GenBank/DDBJ whole genome shotgun (WGS) entry which is preliminary data.</text>
</comment>
<sequence>MNAHLNISHKKKAIFKIFFDSIYFKSNGLFEICYINSKISSNKFCCIKYPMPFKLLHTLERLFLGQYKYPILLFDIILIYKLYLIYINFRSLRFYLMRKNLFDRILVYPCR</sequence>
<dbReference type="EMBL" id="REGN01011435">
    <property type="protein sequence ID" value="RMZ97412.1"/>
    <property type="molecule type" value="Genomic_DNA"/>
</dbReference>
<accession>A0A3M7PEC8</accession>
<keyword evidence="1" id="KW-1133">Transmembrane helix</keyword>
<keyword evidence="1" id="KW-0472">Membrane</keyword>
<keyword evidence="1" id="KW-0812">Transmembrane</keyword>
<keyword evidence="3" id="KW-1185">Reference proteome</keyword>
<gene>
    <name evidence="2" type="ORF">BpHYR1_019255</name>
</gene>
<reference evidence="2 3" key="1">
    <citation type="journal article" date="2018" name="Sci. Rep.">
        <title>Genomic signatures of local adaptation to the degree of environmental predictability in rotifers.</title>
        <authorList>
            <person name="Franch-Gras L."/>
            <person name="Hahn C."/>
            <person name="Garcia-Roger E.M."/>
            <person name="Carmona M.J."/>
            <person name="Serra M."/>
            <person name="Gomez A."/>
        </authorList>
    </citation>
    <scope>NUCLEOTIDE SEQUENCE [LARGE SCALE GENOMIC DNA]</scope>
    <source>
        <strain evidence="2">HYR1</strain>
    </source>
</reference>
<dbReference type="AlphaFoldDB" id="A0A3M7PEC8"/>
<name>A0A3M7PEC8_BRAPC</name>
<evidence type="ECO:0000313" key="3">
    <source>
        <dbReference type="Proteomes" id="UP000276133"/>
    </source>
</evidence>
<organism evidence="2 3">
    <name type="scientific">Brachionus plicatilis</name>
    <name type="common">Marine rotifer</name>
    <name type="synonym">Brachionus muelleri</name>
    <dbReference type="NCBI Taxonomy" id="10195"/>
    <lineage>
        <taxon>Eukaryota</taxon>
        <taxon>Metazoa</taxon>
        <taxon>Spiralia</taxon>
        <taxon>Gnathifera</taxon>
        <taxon>Rotifera</taxon>
        <taxon>Eurotatoria</taxon>
        <taxon>Monogononta</taxon>
        <taxon>Pseudotrocha</taxon>
        <taxon>Ploima</taxon>
        <taxon>Brachionidae</taxon>
        <taxon>Brachionus</taxon>
    </lineage>
</organism>
<evidence type="ECO:0000313" key="2">
    <source>
        <dbReference type="EMBL" id="RMZ97412.1"/>
    </source>
</evidence>
<evidence type="ECO:0000256" key="1">
    <source>
        <dbReference type="SAM" id="Phobius"/>
    </source>
</evidence>
<protein>
    <submittedName>
        <fullName evidence="2">Uncharacterized protein</fullName>
    </submittedName>
</protein>
<proteinExistence type="predicted"/>